<dbReference type="PROSITE" id="PS50088">
    <property type="entry name" value="ANK_REPEAT"/>
    <property type="match status" value="4"/>
</dbReference>
<name>A0ABR4IWZ6_9EURO</name>
<comment type="caution">
    <text evidence="4">The sequence shown here is derived from an EMBL/GenBank/DDBJ whole genome shotgun (WGS) entry which is preliminary data.</text>
</comment>
<dbReference type="SMART" id="SM00248">
    <property type="entry name" value="ANK"/>
    <property type="match status" value="6"/>
</dbReference>
<sequence>MPIGSDLLASMAKRKVARSARVASWDQKGLNEDAFVVLPGESIVLADLEGPGAITHLWFVQTCRKILGPGLIPYSKSGVAMMEIHNALGLNYEISDPDYYRKVLIKMYWDDSETPNVIAPIGDFFCLGHSMAANFQSLPFTVSVKPSEEKKFGGAAAFNCYLTMPFNKRARVEIENQNDEAYFQYFYIDYELYPEPLPADTLYFHAHWRRMNPTNGWAPSRIQTNSLETQVPNLDGKDNYVILETEGAGQFIGCNQSVAHFQGTWWGEGDDMIFIDDDTWPPSMHGTGGEDYFTQGWGMQKNAYPFCGTIIHEEDVPNYQVSYRWHLTDPVRFNKRIKVTLESGHANHLRDDWSTTAYWYQTLPGPKLDILPVEKRIPRKPQFPPSDDVPEPDVSSMCTEKQAMVKQRDERMDAFVKDRNEWLARRAHDSQERARNNVEICKDIRRRFLQGLDILDAFIAYNIRLIQSPIMATTADSTFPLHEAAREGRLSTAESLLNANPKLATTKDDDDRLPIHWAVAYNHLPIVELLISTKNFDPDVEDGSGWTPLMIASSLKNAEGDPIIDLLLRKDADVNVKSVTGQNALHFATSKANLSTVRTLLSSKCSARVKDKRGQLALHRAAAIGSSPIIQLLLKEGRSPVNATDGDGFTALHHAVSEGHGDAAVTLLRAGAEAGKKDGEGRMAVELAPDVKVRDYILQAAEREGFEL</sequence>
<keyword evidence="5" id="KW-1185">Reference proteome</keyword>
<dbReference type="Pfam" id="PF11175">
    <property type="entry name" value="DUF2961"/>
    <property type="match status" value="1"/>
</dbReference>
<protein>
    <recommendedName>
        <fullName evidence="6">Ankyrin repeat-containing domain protein</fullName>
    </recommendedName>
</protein>
<evidence type="ECO:0000313" key="4">
    <source>
        <dbReference type="EMBL" id="KAL2832181.1"/>
    </source>
</evidence>
<evidence type="ECO:0000256" key="2">
    <source>
        <dbReference type="ARBA" id="ARBA00023043"/>
    </source>
</evidence>
<reference evidence="4 5" key="1">
    <citation type="submission" date="2024-07" db="EMBL/GenBank/DDBJ databases">
        <title>Section-level genome sequencing and comparative genomics of Aspergillus sections Usti and Cavernicolus.</title>
        <authorList>
            <consortium name="Lawrence Berkeley National Laboratory"/>
            <person name="Nybo J.L."/>
            <person name="Vesth T.C."/>
            <person name="Theobald S."/>
            <person name="Frisvad J.C."/>
            <person name="Larsen T.O."/>
            <person name="Kjaerboelling I."/>
            <person name="Rothschild-Mancinelli K."/>
            <person name="Lyhne E.K."/>
            <person name="Kogle M.E."/>
            <person name="Barry K."/>
            <person name="Clum A."/>
            <person name="Na H."/>
            <person name="Ledsgaard L."/>
            <person name="Lin J."/>
            <person name="Lipzen A."/>
            <person name="Kuo A."/>
            <person name="Riley R."/>
            <person name="Mondo S."/>
            <person name="LaButti K."/>
            <person name="Haridas S."/>
            <person name="Pangalinan J."/>
            <person name="Salamov A.A."/>
            <person name="Simmons B.A."/>
            <person name="Magnuson J.K."/>
            <person name="Chen J."/>
            <person name="Drula E."/>
            <person name="Henrissat B."/>
            <person name="Wiebenga A."/>
            <person name="Lubbers R.J."/>
            <person name="Gomes A.C."/>
            <person name="Makela M.R."/>
            <person name="Stajich J."/>
            <person name="Grigoriev I.V."/>
            <person name="Mortensen U.H."/>
            <person name="De vries R.P."/>
            <person name="Baker S.E."/>
            <person name="Andersen M.R."/>
        </authorList>
    </citation>
    <scope>NUCLEOTIDE SEQUENCE [LARGE SCALE GENOMIC DNA]</scope>
    <source>
        <strain evidence="4 5">CBS 600.67</strain>
    </source>
</reference>
<dbReference type="InterPro" id="IPR002110">
    <property type="entry name" value="Ankyrin_rpt"/>
</dbReference>
<dbReference type="Gene3D" id="1.25.40.20">
    <property type="entry name" value="Ankyrin repeat-containing domain"/>
    <property type="match status" value="1"/>
</dbReference>
<feature type="repeat" description="ANK" evidence="3">
    <location>
        <begin position="580"/>
        <end position="612"/>
    </location>
</feature>
<dbReference type="SUPFAM" id="SSF48403">
    <property type="entry name" value="Ankyrin repeat"/>
    <property type="match status" value="1"/>
</dbReference>
<accession>A0ABR4IWZ6</accession>
<evidence type="ECO:0000256" key="3">
    <source>
        <dbReference type="PROSITE-ProRule" id="PRU00023"/>
    </source>
</evidence>
<keyword evidence="2 3" id="KW-0040">ANK repeat</keyword>
<evidence type="ECO:0000256" key="1">
    <source>
        <dbReference type="ARBA" id="ARBA00022737"/>
    </source>
</evidence>
<dbReference type="InterPro" id="IPR036770">
    <property type="entry name" value="Ankyrin_rpt-contain_sf"/>
</dbReference>
<proteinExistence type="predicted"/>
<dbReference type="Proteomes" id="UP001610335">
    <property type="component" value="Unassembled WGS sequence"/>
</dbReference>
<dbReference type="EMBL" id="JBFXLS010000007">
    <property type="protein sequence ID" value="KAL2832181.1"/>
    <property type="molecule type" value="Genomic_DNA"/>
</dbReference>
<dbReference type="PROSITE" id="PS50297">
    <property type="entry name" value="ANK_REP_REGION"/>
    <property type="match status" value="3"/>
</dbReference>
<feature type="repeat" description="ANK" evidence="3">
    <location>
        <begin position="613"/>
        <end position="637"/>
    </location>
</feature>
<organism evidence="4 5">
    <name type="scientific">Aspergillus cavernicola</name>
    <dbReference type="NCBI Taxonomy" id="176166"/>
    <lineage>
        <taxon>Eukaryota</taxon>
        <taxon>Fungi</taxon>
        <taxon>Dikarya</taxon>
        <taxon>Ascomycota</taxon>
        <taxon>Pezizomycotina</taxon>
        <taxon>Eurotiomycetes</taxon>
        <taxon>Eurotiomycetidae</taxon>
        <taxon>Eurotiales</taxon>
        <taxon>Aspergillaceae</taxon>
        <taxon>Aspergillus</taxon>
        <taxon>Aspergillus subgen. Nidulantes</taxon>
    </lineage>
</organism>
<dbReference type="Gene3D" id="2.60.120.1390">
    <property type="match status" value="1"/>
</dbReference>
<dbReference type="PANTHER" id="PTHR24171:SF8">
    <property type="entry name" value="BRCA1-ASSOCIATED RING DOMAIN PROTEIN 1"/>
    <property type="match status" value="1"/>
</dbReference>
<evidence type="ECO:0000313" key="5">
    <source>
        <dbReference type="Proteomes" id="UP001610335"/>
    </source>
</evidence>
<feature type="repeat" description="ANK" evidence="3">
    <location>
        <begin position="647"/>
        <end position="679"/>
    </location>
</feature>
<dbReference type="InterPro" id="IPR021345">
    <property type="entry name" value="DUF2961"/>
</dbReference>
<evidence type="ECO:0008006" key="6">
    <source>
        <dbReference type="Google" id="ProtNLM"/>
    </source>
</evidence>
<keyword evidence="1" id="KW-0677">Repeat</keyword>
<dbReference type="PANTHER" id="PTHR24171">
    <property type="entry name" value="ANKYRIN REPEAT DOMAIN-CONTAINING PROTEIN 39-RELATED"/>
    <property type="match status" value="1"/>
</dbReference>
<gene>
    <name evidence="4" type="ORF">BDW59DRAFT_157639</name>
</gene>
<dbReference type="Pfam" id="PF12796">
    <property type="entry name" value="Ank_2"/>
    <property type="match status" value="2"/>
</dbReference>
<feature type="repeat" description="ANK" evidence="3">
    <location>
        <begin position="544"/>
        <end position="579"/>
    </location>
</feature>